<feature type="compositionally biased region" description="Polar residues" evidence="7">
    <location>
        <begin position="1"/>
        <end position="14"/>
    </location>
</feature>
<dbReference type="InterPro" id="IPR014721">
    <property type="entry name" value="Ribsml_uS5_D2-typ_fold_subgr"/>
</dbReference>
<evidence type="ECO:0000313" key="9">
    <source>
        <dbReference type="Proteomes" id="UP000320496"/>
    </source>
</evidence>
<organism evidence="8 9">
    <name type="scientific">Maioricimonas rarisocia</name>
    <dbReference type="NCBI Taxonomy" id="2528026"/>
    <lineage>
        <taxon>Bacteria</taxon>
        <taxon>Pseudomonadati</taxon>
        <taxon>Planctomycetota</taxon>
        <taxon>Planctomycetia</taxon>
        <taxon>Planctomycetales</taxon>
        <taxon>Planctomycetaceae</taxon>
        <taxon>Maioricimonas</taxon>
    </lineage>
</organism>
<feature type="compositionally biased region" description="Low complexity" evidence="7">
    <location>
        <begin position="15"/>
        <end position="70"/>
    </location>
</feature>
<evidence type="ECO:0000256" key="5">
    <source>
        <dbReference type="HAMAP-Rule" id="MF_00532"/>
    </source>
</evidence>
<accession>A0A517ZA63</accession>
<evidence type="ECO:0000256" key="7">
    <source>
        <dbReference type="SAM" id="MobiDB-lite"/>
    </source>
</evidence>
<gene>
    <name evidence="5 8" type="primary">rpsI</name>
    <name evidence="8" type="ORF">Mal4_37190</name>
</gene>
<dbReference type="SUPFAM" id="SSF54211">
    <property type="entry name" value="Ribosomal protein S5 domain 2-like"/>
    <property type="match status" value="1"/>
</dbReference>
<dbReference type="PANTHER" id="PTHR21569">
    <property type="entry name" value="RIBOSOMAL PROTEIN S9"/>
    <property type="match status" value="1"/>
</dbReference>
<dbReference type="Proteomes" id="UP000320496">
    <property type="component" value="Chromosome"/>
</dbReference>
<dbReference type="AlphaFoldDB" id="A0A517ZA63"/>
<keyword evidence="9" id="KW-1185">Reference proteome</keyword>
<reference evidence="8 9" key="1">
    <citation type="submission" date="2019-02" db="EMBL/GenBank/DDBJ databases">
        <title>Deep-cultivation of Planctomycetes and their phenomic and genomic characterization uncovers novel biology.</title>
        <authorList>
            <person name="Wiegand S."/>
            <person name="Jogler M."/>
            <person name="Boedeker C."/>
            <person name="Pinto D."/>
            <person name="Vollmers J."/>
            <person name="Rivas-Marin E."/>
            <person name="Kohn T."/>
            <person name="Peeters S.H."/>
            <person name="Heuer A."/>
            <person name="Rast P."/>
            <person name="Oberbeckmann S."/>
            <person name="Bunk B."/>
            <person name="Jeske O."/>
            <person name="Meyerdierks A."/>
            <person name="Storesund J.E."/>
            <person name="Kallscheuer N."/>
            <person name="Luecker S."/>
            <person name="Lage O.M."/>
            <person name="Pohl T."/>
            <person name="Merkel B.J."/>
            <person name="Hornburger P."/>
            <person name="Mueller R.-W."/>
            <person name="Bruemmer F."/>
            <person name="Labrenz M."/>
            <person name="Spormann A.M."/>
            <person name="Op den Camp H."/>
            <person name="Overmann J."/>
            <person name="Amann R."/>
            <person name="Jetten M.S.M."/>
            <person name="Mascher T."/>
            <person name="Medema M.H."/>
            <person name="Devos D.P."/>
            <person name="Kaster A.-K."/>
            <person name="Ovreas L."/>
            <person name="Rohde M."/>
            <person name="Galperin M.Y."/>
            <person name="Jogler C."/>
        </authorList>
    </citation>
    <scope>NUCLEOTIDE SEQUENCE [LARGE SCALE GENOMIC DNA]</scope>
    <source>
        <strain evidence="8 9">Mal4</strain>
    </source>
</reference>
<evidence type="ECO:0000256" key="3">
    <source>
        <dbReference type="ARBA" id="ARBA00023274"/>
    </source>
</evidence>
<dbReference type="Pfam" id="PF00380">
    <property type="entry name" value="Ribosomal_S9"/>
    <property type="match status" value="1"/>
</dbReference>
<keyword evidence="3 5" id="KW-0687">Ribonucleoprotein</keyword>
<dbReference type="InterPro" id="IPR023035">
    <property type="entry name" value="Ribosomal_uS9_bac/plastid"/>
</dbReference>
<dbReference type="HAMAP" id="MF_00532_B">
    <property type="entry name" value="Ribosomal_uS9_B"/>
    <property type="match status" value="1"/>
</dbReference>
<evidence type="ECO:0000256" key="4">
    <source>
        <dbReference type="ARBA" id="ARBA00035259"/>
    </source>
</evidence>
<dbReference type="InterPro" id="IPR020568">
    <property type="entry name" value="Ribosomal_Su5_D2-typ_SF"/>
</dbReference>
<dbReference type="Gene3D" id="3.30.230.10">
    <property type="match status" value="1"/>
</dbReference>
<dbReference type="PANTHER" id="PTHR21569:SF1">
    <property type="entry name" value="SMALL RIBOSOMAL SUBUNIT PROTEIN US9M"/>
    <property type="match status" value="1"/>
</dbReference>
<dbReference type="FunFam" id="3.30.230.10:FF:000001">
    <property type="entry name" value="30S ribosomal protein S9"/>
    <property type="match status" value="1"/>
</dbReference>
<dbReference type="PROSITE" id="PS00360">
    <property type="entry name" value="RIBOSOMAL_S9"/>
    <property type="match status" value="1"/>
</dbReference>
<dbReference type="GO" id="GO:0022627">
    <property type="term" value="C:cytosolic small ribosomal subunit"/>
    <property type="evidence" value="ECO:0007669"/>
    <property type="project" value="TreeGrafter"/>
</dbReference>
<dbReference type="NCBIfam" id="NF001099">
    <property type="entry name" value="PRK00132.1"/>
    <property type="match status" value="1"/>
</dbReference>
<comment type="similarity">
    <text evidence="1 5 6">Belongs to the universal ribosomal protein uS9 family.</text>
</comment>
<dbReference type="GO" id="GO:0003735">
    <property type="term" value="F:structural constituent of ribosome"/>
    <property type="evidence" value="ECO:0007669"/>
    <property type="project" value="InterPro"/>
</dbReference>
<dbReference type="EMBL" id="CP036275">
    <property type="protein sequence ID" value="QDU39375.1"/>
    <property type="molecule type" value="Genomic_DNA"/>
</dbReference>
<dbReference type="KEGG" id="mri:Mal4_37190"/>
<dbReference type="GO" id="GO:0003723">
    <property type="term" value="F:RNA binding"/>
    <property type="evidence" value="ECO:0007669"/>
    <property type="project" value="TreeGrafter"/>
</dbReference>
<dbReference type="InterPro" id="IPR020574">
    <property type="entry name" value="Ribosomal_uS9_CS"/>
</dbReference>
<evidence type="ECO:0000256" key="2">
    <source>
        <dbReference type="ARBA" id="ARBA00022980"/>
    </source>
</evidence>
<keyword evidence="2 5" id="KW-0689">Ribosomal protein</keyword>
<feature type="region of interest" description="Disordered" evidence="7">
    <location>
        <begin position="1"/>
        <end position="93"/>
    </location>
</feature>
<dbReference type="InterPro" id="IPR000754">
    <property type="entry name" value="Ribosomal_uS9"/>
</dbReference>
<name>A0A517ZA63_9PLAN</name>
<evidence type="ECO:0000313" key="8">
    <source>
        <dbReference type="EMBL" id="QDU39375.1"/>
    </source>
</evidence>
<dbReference type="GO" id="GO:0006412">
    <property type="term" value="P:translation"/>
    <property type="evidence" value="ECO:0007669"/>
    <property type="project" value="UniProtKB-UniRule"/>
</dbReference>
<proteinExistence type="inferred from homology"/>
<protein>
    <recommendedName>
        <fullName evidence="4 5">Small ribosomal subunit protein uS9</fullName>
    </recommendedName>
</protein>
<evidence type="ECO:0000256" key="6">
    <source>
        <dbReference type="RuleBase" id="RU003815"/>
    </source>
</evidence>
<sequence length="239" mass="24999">MSTETPENQEPTSDATPAEPGAAEATASTEPASTEPASTESGAAEATEPAASDAPAETPAPEESTAAEPLPEVPEEGTVQPAFPGLDIGSQAMGGEGAVAAEPTIRGKIDRFGTAIGTGRRKTSVARVRISDGDGKLTVNGRDMKEYFTLERDQEMVLAPLKATDSLGKVDVWVKVNGGGPTGQTGAVLLGIARALQVRNPGLHHILSEGGYLTRDGRMVERKKYGLKKARRSFQFSKR</sequence>
<evidence type="ECO:0000256" key="1">
    <source>
        <dbReference type="ARBA" id="ARBA00005251"/>
    </source>
</evidence>